<keyword evidence="2" id="KW-0378">Hydrolase</keyword>
<feature type="binding site" evidence="4">
    <location>
        <position position="383"/>
    </location>
    <ligand>
        <name>substrate</name>
    </ligand>
</feature>
<keyword evidence="6" id="KW-1185">Reference proteome</keyword>
<feature type="active site" description="Nucleophile" evidence="3">
    <location>
        <position position="389"/>
    </location>
</feature>
<evidence type="ECO:0000256" key="4">
    <source>
        <dbReference type="PIRSR" id="PIRSR633199-2"/>
    </source>
</evidence>
<feature type="active site" description="Proton donor" evidence="3">
    <location>
        <position position="288"/>
    </location>
</feature>
<reference evidence="5" key="1">
    <citation type="submission" date="2025-08" db="UniProtKB">
        <authorList>
            <consortium name="Ensembl"/>
        </authorList>
    </citation>
    <scope>IDENTIFICATION</scope>
</reference>
<dbReference type="PANTHER" id="PTHR12737">
    <property type="entry name" value="DIMETHYLARGININE DIMETHYLAMINOHYDROLASE"/>
    <property type="match status" value="1"/>
</dbReference>
<dbReference type="OMA" id="HENYVKT"/>
<gene>
    <name evidence="5" type="primary">ddah1</name>
</gene>
<dbReference type="InterPro" id="IPR033199">
    <property type="entry name" value="DDAH-like"/>
</dbReference>
<protein>
    <recommendedName>
        <fullName evidence="7">Dimethylargininase</fullName>
    </recommendedName>
</protein>
<dbReference type="GO" id="GO:0006525">
    <property type="term" value="P:arginine metabolic process"/>
    <property type="evidence" value="ECO:0007669"/>
    <property type="project" value="TreeGrafter"/>
</dbReference>
<dbReference type="GO" id="GO:0000052">
    <property type="term" value="P:citrulline metabolic process"/>
    <property type="evidence" value="ECO:0007669"/>
    <property type="project" value="TreeGrafter"/>
</dbReference>
<dbReference type="Gene3D" id="3.75.10.10">
    <property type="entry name" value="L-arginine/glycine Amidinotransferase, Chain A"/>
    <property type="match status" value="2"/>
</dbReference>
<evidence type="ECO:0000256" key="3">
    <source>
        <dbReference type="PIRSR" id="PIRSR633199-1"/>
    </source>
</evidence>
<evidence type="ECO:0000256" key="2">
    <source>
        <dbReference type="ARBA" id="ARBA00022801"/>
    </source>
</evidence>
<dbReference type="FunFam" id="3.75.10.10:FF:000004">
    <property type="entry name" value="N(G),N(G)-dimethylarginine dimethylaminohydrolase 1"/>
    <property type="match status" value="1"/>
</dbReference>
<feature type="binding site" evidence="4">
    <location>
        <position position="260"/>
    </location>
    <ligand>
        <name>substrate</name>
    </ligand>
</feature>
<sequence>MAGFGKFTHAVVRGIPTSLAKEALRTDQLDVVDLEKAQKEHEVYVDVLREKLGLQVIQLPADESLPDCVFVEDAAVVCGDTALITRPGAQSRRNEFACLFDTLGLLLRDPSPWPDRGARLLGFLWLLSAFCGRIATMDASLPLRYSATELLRLRLRCHLPGPAPEALHLHPDITFQPRGKYIHRGSRRISSTRRNFVYHQQPEQCIPSIWTPVAQLTVAMKSALKEMDLNIVEMTDDNATLDGGDVLFTGLEFFVGLSKRTNQKGADILADAFKDYVVSTVPVLEGLHLKSFCSMGGPGLIIIGSSELAQKTLKIMQQMSDHRYDKLTVPDDIAANCIYMNLPDKGHVLLHCTPEEFPESSKAFEKLKDYILIPVSNMEKGKVDGALTCCSVLINKKAHV</sequence>
<feature type="binding site" evidence="4">
    <location>
        <begin position="72"/>
        <end position="73"/>
    </location>
    <ligand>
        <name>substrate</name>
    </ligand>
</feature>
<feature type="binding site" evidence="4">
    <location>
        <position position="24"/>
    </location>
    <ligand>
        <name>substrate</name>
    </ligand>
</feature>
<evidence type="ECO:0000313" key="5">
    <source>
        <dbReference type="Ensembl" id="ENSGMOP00000039213.1"/>
    </source>
</evidence>
<organism evidence="5 6">
    <name type="scientific">Gadus morhua</name>
    <name type="common">Atlantic cod</name>
    <dbReference type="NCBI Taxonomy" id="8049"/>
    <lineage>
        <taxon>Eukaryota</taxon>
        <taxon>Metazoa</taxon>
        <taxon>Chordata</taxon>
        <taxon>Craniata</taxon>
        <taxon>Vertebrata</taxon>
        <taxon>Euteleostomi</taxon>
        <taxon>Actinopterygii</taxon>
        <taxon>Neopterygii</taxon>
        <taxon>Teleostei</taxon>
        <taxon>Neoteleostei</taxon>
        <taxon>Acanthomorphata</taxon>
        <taxon>Zeiogadaria</taxon>
        <taxon>Gadariae</taxon>
        <taxon>Gadiformes</taxon>
        <taxon>Gadoidei</taxon>
        <taxon>Gadidae</taxon>
        <taxon>Gadus</taxon>
    </lineage>
</organism>
<dbReference type="PANTHER" id="PTHR12737:SF17">
    <property type="entry name" value="N(G),N(G)-DIMETHYLARGININE DIMETHYLAMINOHYDROLASE 1"/>
    <property type="match status" value="1"/>
</dbReference>
<feature type="binding site" evidence="4">
    <location>
        <position position="67"/>
    </location>
    <ligand>
        <name>substrate</name>
    </ligand>
</feature>
<dbReference type="SUPFAM" id="SSF55909">
    <property type="entry name" value="Pentein"/>
    <property type="match status" value="2"/>
</dbReference>
<comment type="similarity">
    <text evidence="1">Belongs to the DDAH family.</text>
</comment>
<accession>A0A8C5B0Y5</accession>
<dbReference type="GO" id="GO:0045429">
    <property type="term" value="P:positive regulation of nitric oxide biosynthetic process"/>
    <property type="evidence" value="ECO:0007669"/>
    <property type="project" value="TreeGrafter"/>
</dbReference>
<evidence type="ECO:0000256" key="1">
    <source>
        <dbReference type="ARBA" id="ARBA00008532"/>
    </source>
</evidence>
<dbReference type="GeneTree" id="ENSGT00940000157892"/>
<dbReference type="AlphaFoldDB" id="A0A8C5B0Y5"/>
<dbReference type="GO" id="GO:0016597">
    <property type="term" value="F:amino acid binding"/>
    <property type="evidence" value="ECO:0007669"/>
    <property type="project" value="TreeGrafter"/>
</dbReference>
<dbReference type="Proteomes" id="UP000694546">
    <property type="component" value="Chromosome 12"/>
</dbReference>
<dbReference type="GO" id="GO:0005739">
    <property type="term" value="C:mitochondrion"/>
    <property type="evidence" value="ECO:0007669"/>
    <property type="project" value="TreeGrafter"/>
</dbReference>
<feature type="binding site" evidence="4">
    <location>
        <position position="92"/>
    </location>
    <ligand>
        <name>substrate</name>
    </ligand>
</feature>
<proteinExistence type="inferred from homology"/>
<name>A0A8C5B0Y5_GADMO</name>
<dbReference type="GO" id="GO:0016403">
    <property type="term" value="F:dimethylargininase activity"/>
    <property type="evidence" value="ECO:0007669"/>
    <property type="project" value="TreeGrafter"/>
</dbReference>
<dbReference type="Ensembl" id="ENSGMOT00000057098.1">
    <property type="protein sequence ID" value="ENSGMOP00000039213.1"/>
    <property type="gene ID" value="ENSGMOG00000003845.2"/>
</dbReference>
<evidence type="ECO:0000313" key="6">
    <source>
        <dbReference type="Proteomes" id="UP000694546"/>
    </source>
</evidence>
<evidence type="ECO:0008006" key="7">
    <source>
        <dbReference type="Google" id="ProtNLM"/>
    </source>
</evidence>
<reference evidence="5" key="2">
    <citation type="submission" date="2025-09" db="UniProtKB">
        <authorList>
            <consortium name="Ensembl"/>
        </authorList>
    </citation>
    <scope>IDENTIFICATION</scope>
</reference>